<comment type="function">
    <text evidence="10">Component of the signal recognition particle (SRP) complex, a ribonucleoprotein complex that mediates the cotranslational targeting of secretory and membrane proteins to the endoplasmic reticulum (ER). The SRP complex interacts with the signal sequence in nascent secretory and membrane proteins and directs them to the membrane of the ER.</text>
</comment>
<dbReference type="GO" id="GO:0005730">
    <property type="term" value="C:nucleolus"/>
    <property type="evidence" value="ECO:0007669"/>
    <property type="project" value="UniProtKB-SubCell"/>
</dbReference>
<evidence type="ECO:0000313" key="13">
    <source>
        <dbReference type="Proteomes" id="UP000235786"/>
    </source>
</evidence>
<evidence type="ECO:0000256" key="6">
    <source>
        <dbReference type="ARBA" id="ARBA00023135"/>
    </source>
</evidence>
<dbReference type="InterPro" id="IPR034652">
    <property type="entry name" value="SRP68-RBD"/>
</dbReference>
<dbReference type="GO" id="GO:0006614">
    <property type="term" value="P:SRP-dependent cotranslational protein targeting to membrane"/>
    <property type="evidence" value="ECO:0007669"/>
    <property type="project" value="InterPro"/>
</dbReference>
<proteinExistence type="inferred from homology"/>
<dbReference type="Gene3D" id="1.10.3450.40">
    <property type="entry name" value="Signal recognition particle, SRP68 subunit, RNA-binding domain"/>
    <property type="match status" value="1"/>
</dbReference>
<evidence type="ECO:0000256" key="3">
    <source>
        <dbReference type="ARBA" id="ARBA00009352"/>
    </source>
</evidence>
<keyword evidence="7" id="KW-0539">Nucleus</keyword>
<evidence type="ECO:0000256" key="1">
    <source>
        <dbReference type="ARBA" id="ARBA00004496"/>
    </source>
</evidence>
<evidence type="ECO:0000256" key="8">
    <source>
        <dbReference type="ARBA" id="ARBA00023274"/>
    </source>
</evidence>
<dbReference type="AlphaFoldDB" id="A0A2J6S9C5"/>
<dbReference type="GO" id="GO:0005786">
    <property type="term" value="C:signal recognition particle, endoplasmic reticulum targeting"/>
    <property type="evidence" value="ECO:0007669"/>
    <property type="project" value="UniProtKB-KW"/>
</dbReference>
<protein>
    <recommendedName>
        <fullName evidence="9 10">Signal recognition particle subunit SRP68</fullName>
        <shortName evidence="10">SRP68</shortName>
    </recommendedName>
</protein>
<evidence type="ECO:0000256" key="11">
    <source>
        <dbReference type="SAM" id="MobiDB-lite"/>
    </source>
</evidence>
<comment type="subcellular location">
    <subcellularLocation>
        <location evidence="1 10">Cytoplasm</location>
    </subcellularLocation>
    <subcellularLocation>
        <location evidence="2">Nucleus</location>
        <location evidence="2">Nucleolus</location>
    </subcellularLocation>
</comment>
<evidence type="ECO:0000256" key="7">
    <source>
        <dbReference type="ARBA" id="ARBA00023242"/>
    </source>
</evidence>
<name>A0A2J6S9C5_HYAVF</name>
<dbReference type="PIRSF" id="PIRSF038995">
    <property type="entry name" value="SRP68"/>
    <property type="match status" value="1"/>
</dbReference>
<comment type="similarity">
    <text evidence="3 10">Belongs to the SRP68 family.</text>
</comment>
<feature type="region of interest" description="Disordered" evidence="11">
    <location>
        <begin position="585"/>
        <end position="612"/>
    </location>
</feature>
<keyword evidence="13" id="KW-1185">Reference proteome</keyword>
<evidence type="ECO:0000256" key="9">
    <source>
        <dbReference type="ARBA" id="ARBA00029498"/>
    </source>
</evidence>
<sequence length="612" mass="67281">MEVTKFVVSGRDKAKLYGDYAAYRKQLSNRIHNLRRKLGISTKPRAKYSGKGPVTAEDIAGNHEFIHLLLLTSERAWAHAESMREIHSADTKGISGSTRSHIISRLHKSTIYANNLFQCLTDQSQTGATIEDVLEARAYAATLAGATEFQKDNWEACVKSYSEARIIYSALATATKSDIFKDLLADPVDQSIRYGAYQMRLPRTVAVPTIARKYFPRSDKKLVSQVEKLEPDVLNDQPTKAKTESAEAGAIPKTITWRSRTVDLEDATIASALASVNSAAQKLAETLASVTAAQTKERASAYDDILIASQDAVDATKHAIDELLGEGVGQGDKRIQSLQITRTAVGYDMVSWRIGRNRVLVGERDGSVIDGPVFHQSKKKTQKPAKEEGIGRKLAHFREKAVLYDSILQSLDSIKELPGIAADEAFQEELEAKYNYFSALKCLAIARSHALLPSLKNALALLSRASEKCNAAHAYLSNSMDTDSSSPPNIKVSPTEVQALKDLLDGEVQYYRALVELSNLSQTQSSSLNKSPLIEILSEYPAQGVDLENLVTYPPRLEPVPVKPLFFDAAWNYIEYPGRHVEKPAAQNGVKGSSSAESKSAEQKKGWFGFGR</sequence>
<dbReference type="Pfam" id="PF16969">
    <property type="entry name" value="SRP68"/>
    <property type="match status" value="1"/>
</dbReference>
<keyword evidence="6 10" id="KW-0733">Signal recognition particle</keyword>
<dbReference type="CDD" id="cd15481">
    <property type="entry name" value="SRP68-RBD"/>
    <property type="match status" value="1"/>
</dbReference>
<dbReference type="InterPro" id="IPR026258">
    <property type="entry name" value="SRP68"/>
</dbReference>
<dbReference type="InterPro" id="IPR038253">
    <property type="entry name" value="SRP68_N_sf"/>
</dbReference>
<keyword evidence="5 10" id="KW-0694">RNA-binding</keyword>
<keyword evidence="4 10" id="KW-0963">Cytoplasm</keyword>
<dbReference type="GO" id="GO:0030942">
    <property type="term" value="F:endoplasmic reticulum signal peptide binding"/>
    <property type="evidence" value="ECO:0007669"/>
    <property type="project" value="InterPro"/>
</dbReference>
<dbReference type="EMBL" id="KZ613938">
    <property type="protein sequence ID" value="PMD47361.1"/>
    <property type="molecule type" value="Genomic_DNA"/>
</dbReference>
<evidence type="ECO:0000313" key="12">
    <source>
        <dbReference type="EMBL" id="PMD47361.1"/>
    </source>
</evidence>
<evidence type="ECO:0000256" key="10">
    <source>
        <dbReference type="PIRNR" id="PIRNR038995"/>
    </source>
</evidence>
<dbReference type="PANTHER" id="PTHR12860">
    <property type="entry name" value="SIGNAL RECOGNITION PARTICLE 68 KDA PROTEIN"/>
    <property type="match status" value="1"/>
</dbReference>
<dbReference type="PANTHER" id="PTHR12860:SF0">
    <property type="entry name" value="SIGNAL RECOGNITION PARTICLE SUBUNIT SRP68"/>
    <property type="match status" value="1"/>
</dbReference>
<evidence type="ECO:0000256" key="2">
    <source>
        <dbReference type="ARBA" id="ARBA00004604"/>
    </source>
</evidence>
<dbReference type="OrthoDB" id="10255118at2759"/>
<evidence type="ECO:0000256" key="4">
    <source>
        <dbReference type="ARBA" id="ARBA00022490"/>
    </source>
</evidence>
<accession>A0A2J6S9C5</accession>
<dbReference type="Proteomes" id="UP000235786">
    <property type="component" value="Unassembled WGS sequence"/>
</dbReference>
<gene>
    <name evidence="12" type="ORF">L207DRAFT_449012</name>
</gene>
<dbReference type="STRING" id="1149755.A0A2J6S9C5"/>
<reference evidence="12 13" key="1">
    <citation type="submission" date="2016-04" db="EMBL/GenBank/DDBJ databases">
        <title>A degradative enzymes factory behind the ericoid mycorrhizal symbiosis.</title>
        <authorList>
            <consortium name="DOE Joint Genome Institute"/>
            <person name="Martino E."/>
            <person name="Morin E."/>
            <person name="Grelet G."/>
            <person name="Kuo A."/>
            <person name="Kohler A."/>
            <person name="Daghino S."/>
            <person name="Barry K."/>
            <person name="Choi C."/>
            <person name="Cichocki N."/>
            <person name="Clum A."/>
            <person name="Copeland A."/>
            <person name="Hainaut M."/>
            <person name="Haridas S."/>
            <person name="Labutti K."/>
            <person name="Lindquist E."/>
            <person name="Lipzen A."/>
            <person name="Khouja H.-R."/>
            <person name="Murat C."/>
            <person name="Ohm R."/>
            <person name="Olson A."/>
            <person name="Spatafora J."/>
            <person name="Veneault-Fourrey C."/>
            <person name="Henrissat B."/>
            <person name="Grigoriev I."/>
            <person name="Martin F."/>
            <person name="Perotto S."/>
        </authorList>
    </citation>
    <scope>NUCLEOTIDE SEQUENCE [LARGE SCALE GENOMIC DNA]</scope>
    <source>
        <strain evidence="12 13">F</strain>
    </source>
</reference>
<dbReference type="GO" id="GO:0005047">
    <property type="term" value="F:signal recognition particle binding"/>
    <property type="evidence" value="ECO:0007669"/>
    <property type="project" value="InterPro"/>
</dbReference>
<organism evidence="12 13">
    <name type="scientific">Hyaloscypha variabilis (strain UAMH 11265 / GT02V1 / F)</name>
    <name type="common">Meliniomyces variabilis</name>
    <dbReference type="NCBI Taxonomy" id="1149755"/>
    <lineage>
        <taxon>Eukaryota</taxon>
        <taxon>Fungi</taxon>
        <taxon>Dikarya</taxon>
        <taxon>Ascomycota</taxon>
        <taxon>Pezizomycotina</taxon>
        <taxon>Leotiomycetes</taxon>
        <taxon>Helotiales</taxon>
        <taxon>Hyaloscyphaceae</taxon>
        <taxon>Hyaloscypha</taxon>
        <taxon>Hyaloscypha variabilis</taxon>
    </lineage>
</organism>
<dbReference type="GO" id="GO:0008312">
    <property type="term" value="F:7S RNA binding"/>
    <property type="evidence" value="ECO:0007669"/>
    <property type="project" value="InterPro"/>
</dbReference>
<keyword evidence="8 10" id="KW-0687">Ribonucleoprotein</keyword>
<evidence type="ECO:0000256" key="5">
    <source>
        <dbReference type="ARBA" id="ARBA00022884"/>
    </source>
</evidence>